<sequence>MKIRIKFVKYTTKSKGFMWTITPELLLEKLNLSLKKERDYGIFDPQVLSVQTISNHEIIVNLYITGEDKDDNQLRGFIVDRIIDDWSWNAEVIAEII</sequence>
<name>A0A9X6IER8_BACTU</name>
<evidence type="ECO:0000313" key="1">
    <source>
        <dbReference type="EMBL" id="OTY56447.1"/>
    </source>
</evidence>
<protein>
    <submittedName>
        <fullName evidence="1">Uncharacterized protein</fullName>
    </submittedName>
</protein>
<gene>
    <name evidence="1" type="ORF">BK746_17795</name>
</gene>
<reference evidence="1 2" key="1">
    <citation type="submission" date="2016-10" db="EMBL/GenBank/DDBJ databases">
        <title>Comparative genomics of Bacillus thuringiensis reveals a path to pathogens against multiple invertebrate hosts.</title>
        <authorList>
            <person name="Zheng J."/>
            <person name="Gao Q."/>
            <person name="Liu H."/>
            <person name="Peng D."/>
            <person name="Ruan L."/>
            <person name="Sun M."/>
        </authorList>
    </citation>
    <scope>NUCLEOTIDE SEQUENCE [LARGE SCALE GENOMIC DNA]</scope>
    <source>
        <strain evidence="1">BGSC 4CA1</strain>
    </source>
</reference>
<dbReference type="Proteomes" id="UP000195129">
    <property type="component" value="Unassembled WGS sequence"/>
</dbReference>
<proteinExistence type="predicted"/>
<dbReference type="AlphaFoldDB" id="A0A9X6IER8"/>
<dbReference type="EMBL" id="NFDN01000064">
    <property type="protein sequence ID" value="OTY56447.1"/>
    <property type="molecule type" value="Genomic_DNA"/>
</dbReference>
<accession>A0A9X6IER8</accession>
<evidence type="ECO:0000313" key="2">
    <source>
        <dbReference type="Proteomes" id="UP000195129"/>
    </source>
</evidence>
<comment type="caution">
    <text evidence="1">The sequence shown here is derived from an EMBL/GenBank/DDBJ whole genome shotgun (WGS) entry which is preliminary data.</text>
</comment>
<organism evidence="1 2">
    <name type="scientific">Bacillus thuringiensis serovar yosoo</name>
    <dbReference type="NCBI Taxonomy" id="180848"/>
    <lineage>
        <taxon>Bacteria</taxon>
        <taxon>Bacillati</taxon>
        <taxon>Bacillota</taxon>
        <taxon>Bacilli</taxon>
        <taxon>Bacillales</taxon>
        <taxon>Bacillaceae</taxon>
        <taxon>Bacillus</taxon>
        <taxon>Bacillus cereus group</taxon>
    </lineage>
</organism>
<dbReference type="RefSeq" id="WP_087966825.1">
    <property type="nucleotide sequence ID" value="NZ_NFDN01000064.1"/>
</dbReference>